<evidence type="ECO:0000313" key="2">
    <source>
        <dbReference type="Proteomes" id="UP000238479"/>
    </source>
</evidence>
<dbReference type="Proteomes" id="UP000238479">
    <property type="component" value="Chromosome 7"/>
</dbReference>
<dbReference type="AlphaFoldDB" id="A0A2P6PBI5"/>
<dbReference type="OrthoDB" id="191601at2759"/>
<comment type="caution">
    <text evidence="1">The sequence shown here is derived from an EMBL/GenBank/DDBJ whole genome shotgun (WGS) entry which is preliminary data.</text>
</comment>
<dbReference type="PANTHER" id="PTHR17985">
    <property type="entry name" value="SER/THR-RICH PROTEIN T10 IN DGCR REGION"/>
    <property type="match status" value="1"/>
</dbReference>
<reference evidence="1 2" key="1">
    <citation type="journal article" date="2018" name="Nat. Genet.">
        <title>The Rosa genome provides new insights in the design of modern roses.</title>
        <authorList>
            <person name="Bendahmane M."/>
        </authorList>
    </citation>
    <scope>NUCLEOTIDE SEQUENCE [LARGE SCALE GENOMIC DNA]</scope>
    <source>
        <strain evidence="2">cv. Old Blush</strain>
    </source>
</reference>
<dbReference type="Pfam" id="PF05742">
    <property type="entry name" value="TANGO2"/>
    <property type="match status" value="1"/>
</dbReference>
<organism evidence="1 2">
    <name type="scientific">Rosa chinensis</name>
    <name type="common">China rose</name>
    <dbReference type="NCBI Taxonomy" id="74649"/>
    <lineage>
        <taxon>Eukaryota</taxon>
        <taxon>Viridiplantae</taxon>
        <taxon>Streptophyta</taxon>
        <taxon>Embryophyta</taxon>
        <taxon>Tracheophyta</taxon>
        <taxon>Spermatophyta</taxon>
        <taxon>Magnoliopsida</taxon>
        <taxon>eudicotyledons</taxon>
        <taxon>Gunneridae</taxon>
        <taxon>Pentapetalae</taxon>
        <taxon>rosids</taxon>
        <taxon>fabids</taxon>
        <taxon>Rosales</taxon>
        <taxon>Rosaceae</taxon>
        <taxon>Rosoideae</taxon>
        <taxon>Rosoideae incertae sedis</taxon>
        <taxon>Rosa</taxon>
    </lineage>
</organism>
<sequence>MCIAVFMWQDHPLYPLLLLQNRDEYHNRPTKPVGWWEGCEILGGRDEVAGGTWLACSRGGRVALLTNVLELHTSPEAKSRGDLPVLFLESLKSPKEFAQELVKEAHQYNGFNLILADLQSKTMIYLSNRPKGEPILIQEVSPGIHVLSNAKLDSPWHKAQRLRLNFQKELIKYGEGEIPMKELIQKLMKDKVKADKSKLPRICELDWEYKLSSIFVEADTPLGRYGTRSSAAVSVRQNGNLSFYESYLDNGIWKERTVKYQIQKLK</sequence>
<dbReference type="EMBL" id="PDCK01000045">
    <property type="protein sequence ID" value="PRQ19294.1"/>
    <property type="molecule type" value="Genomic_DNA"/>
</dbReference>
<protein>
    <submittedName>
        <fullName evidence="1">Putative transport and Golgi organization protein</fullName>
    </submittedName>
</protein>
<gene>
    <name evidence="1" type="ORF">RchiOBHm_Chr7g0215641</name>
</gene>
<evidence type="ECO:0000313" key="1">
    <source>
        <dbReference type="EMBL" id="PRQ19294.1"/>
    </source>
</evidence>
<name>A0A2P6PBI5_ROSCH</name>
<keyword evidence="2" id="KW-1185">Reference proteome</keyword>
<dbReference type="InterPro" id="IPR008551">
    <property type="entry name" value="TANGO2"/>
</dbReference>
<accession>A0A2P6PBI5</accession>
<dbReference type="Gramene" id="PRQ19294">
    <property type="protein sequence ID" value="PRQ19294"/>
    <property type="gene ID" value="RchiOBHm_Chr7g0215641"/>
</dbReference>
<proteinExistence type="predicted"/>
<dbReference type="PANTHER" id="PTHR17985:SF8">
    <property type="entry name" value="TRANSPORT AND GOLGI ORGANIZATION PROTEIN 2 HOMOLOG"/>
    <property type="match status" value="1"/>
</dbReference>
<dbReference type="OMA" id="RIFHFEL"/>